<dbReference type="Proteomes" id="UP000603715">
    <property type="component" value="Unassembled WGS sequence"/>
</dbReference>
<dbReference type="NCBIfam" id="TIGR03187">
    <property type="entry name" value="DGQHR"/>
    <property type="match status" value="1"/>
</dbReference>
<reference evidence="1" key="3">
    <citation type="submission" date="2024-05" db="EMBL/GenBank/DDBJ databases">
        <title>Description of novel Chryseobacterium sp. strain C-2.</title>
        <authorList>
            <person name="Saticioglu I.B."/>
        </authorList>
    </citation>
    <scope>NUCLEOTIDE SEQUENCE</scope>
    <source>
        <strain evidence="1">C-2</strain>
    </source>
</reference>
<dbReference type="Proteomes" id="UP001107960">
    <property type="component" value="Unassembled WGS sequence"/>
</dbReference>
<evidence type="ECO:0000313" key="2">
    <source>
        <dbReference type="EMBL" id="MCC9036072.1"/>
    </source>
</evidence>
<organism evidence="2 4">
    <name type="scientific">Chryseobacterium muglaense</name>
    <dbReference type="NCBI Taxonomy" id="2893752"/>
    <lineage>
        <taxon>Bacteria</taxon>
        <taxon>Pseudomonadati</taxon>
        <taxon>Bacteroidota</taxon>
        <taxon>Flavobacteriia</taxon>
        <taxon>Flavobacteriales</taxon>
        <taxon>Weeksellaceae</taxon>
        <taxon>Chryseobacterium group</taxon>
        <taxon>Chryseobacterium</taxon>
    </lineage>
</organism>
<protein>
    <submittedName>
        <fullName evidence="2">DGQHR domain-containing protein</fullName>
    </submittedName>
</protein>
<evidence type="ECO:0000313" key="1">
    <source>
        <dbReference type="EMBL" id="MBD3903241.1"/>
    </source>
</evidence>
<dbReference type="CDD" id="cd16413">
    <property type="entry name" value="DGQHR_domain"/>
    <property type="match status" value="1"/>
</dbReference>
<proteinExistence type="predicted"/>
<sequence length="357" mass="41705">MRTLELDIIKVHQSIGEIFIASIKPTDLLQMSFVDRVRIEEGDEILGIQRELRKDKVNQIKTYLTSLDATFPNSIIVNVDSKYIKNMYNNKIELEVNENTFTIIDGQHRLEGFRDNYIYNFNLIVSIFQDLKVSQQANIFSTINSQQTKVDPSLNLNLELKSEVYTPVKMMIEIAQSFNYDNESPWFNNIKMLNGKTNGIISIAGFVKPLLEFTSPSKDYYLIRNKLLENKEKFPSFIDFNYDSDKYIFWDFYSKKDFRSTYKILFNYFKSISIILNDDWLNSNSILNKTTGYNAIIRLFKELFLIGKKEGKLTYDFFFEKLSPLSKFNGKINSDNYGASGLKASIDLFTEFKKNIK</sequence>
<dbReference type="InterPro" id="IPR017601">
    <property type="entry name" value="DGQHR-contain_dom"/>
</dbReference>
<comment type="caution">
    <text evidence="2">The sequence shown here is derived from an EMBL/GenBank/DDBJ whole genome shotgun (WGS) entry which is preliminary data.</text>
</comment>
<evidence type="ECO:0000313" key="3">
    <source>
        <dbReference type="Proteomes" id="UP000603715"/>
    </source>
</evidence>
<gene>
    <name evidence="1" type="ORF">IEW27_01345</name>
    <name evidence="2" type="ORF">LNP80_17775</name>
</gene>
<accession>A0A9Q3UXB9</accession>
<reference evidence="3" key="2">
    <citation type="submission" date="2023-07" db="EMBL/GenBank/DDBJ databases">
        <title>Description of novel Chryseobacterium sp. strain C-2.</title>
        <authorList>
            <person name="Saticioglu I.B."/>
        </authorList>
    </citation>
    <scope>NUCLEOTIDE SEQUENCE [LARGE SCALE GENOMIC DNA]</scope>
    <source>
        <strain evidence="3">C-2</strain>
    </source>
</reference>
<dbReference type="Pfam" id="PF14072">
    <property type="entry name" value="DndB"/>
    <property type="match status" value="1"/>
</dbReference>
<evidence type="ECO:0000313" key="4">
    <source>
        <dbReference type="Proteomes" id="UP001107960"/>
    </source>
</evidence>
<dbReference type="RefSeq" id="WP_191177881.1">
    <property type="nucleotide sequence ID" value="NZ_JACXXP010000001.1"/>
</dbReference>
<reference evidence="2" key="1">
    <citation type="submission" date="2021-11" db="EMBL/GenBank/DDBJ databases">
        <title>Description of novel Chryseobacterium species.</title>
        <authorList>
            <person name="Saticioglu I.B."/>
            <person name="Ay H."/>
            <person name="Altun S."/>
            <person name="Duman M."/>
        </authorList>
    </citation>
    <scope>NUCLEOTIDE SEQUENCE</scope>
    <source>
        <strain evidence="2">C-39</strain>
    </source>
</reference>
<dbReference type="EMBL" id="JAJJML010000001">
    <property type="protein sequence ID" value="MCC9036072.1"/>
    <property type="molecule type" value="Genomic_DNA"/>
</dbReference>
<name>A0A9Q3UXB9_9FLAO</name>
<keyword evidence="3" id="KW-1185">Reference proteome</keyword>
<dbReference type="InterPro" id="IPR017642">
    <property type="entry name" value="DNA_S_mod_DndB"/>
</dbReference>
<dbReference type="AlphaFoldDB" id="A0A9Q3UXB9"/>
<dbReference type="EMBL" id="JACXXP010000001">
    <property type="protein sequence ID" value="MBD3903241.1"/>
    <property type="molecule type" value="Genomic_DNA"/>
</dbReference>